<accession>A0A5M6CC14</accession>
<evidence type="ECO:0000313" key="3">
    <source>
        <dbReference type="Proteomes" id="UP000322225"/>
    </source>
</evidence>
<dbReference type="Proteomes" id="UP000322225">
    <property type="component" value="Chromosome 13"/>
</dbReference>
<gene>
    <name evidence="2" type="ORF">CI109_106926</name>
</gene>
<dbReference type="InterPro" id="IPR013922">
    <property type="entry name" value="Cyclin_PHO80-like"/>
</dbReference>
<dbReference type="OrthoDB" id="244495at2759"/>
<dbReference type="PANTHER" id="PTHR15615">
    <property type="match status" value="1"/>
</dbReference>
<dbReference type="RefSeq" id="XP_031863567.1">
    <property type="nucleotide sequence ID" value="XM_032002010.1"/>
</dbReference>
<organism evidence="2 3">
    <name type="scientific">Kwoniella shandongensis</name>
    <dbReference type="NCBI Taxonomy" id="1734106"/>
    <lineage>
        <taxon>Eukaryota</taxon>
        <taxon>Fungi</taxon>
        <taxon>Dikarya</taxon>
        <taxon>Basidiomycota</taxon>
        <taxon>Agaricomycotina</taxon>
        <taxon>Tremellomycetes</taxon>
        <taxon>Tremellales</taxon>
        <taxon>Cryptococcaceae</taxon>
        <taxon>Kwoniella</taxon>
    </lineage>
</organism>
<proteinExistence type="predicted"/>
<dbReference type="GO" id="GO:0016538">
    <property type="term" value="F:cyclin-dependent protein serine/threonine kinase regulator activity"/>
    <property type="evidence" value="ECO:0007669"/>
    <property type="project" value="TreeGrafter"/>
</dbReference>
<evidence type="ECO:0000313" key="2">
    <source>
        <dbReference type="EMBL" id="WWD22435.1"/>
    </source>
</evidence>
<name>A0A5M6CC14_9TREE</name>
<dbReference type="PANTHER" id="PTHR15615:SF27">
    <property type="entry name" value="PHO85 CYCLIN CLG1"/>
    <property type="match status" value="1"/>
</dbReference>
<feature type="compositionally biased region" description="Low complexity" evidence="1">
    <location>
        <begin position="409"/>
        <end position="421"/>
    </location>
</feature>
<dbReference type="GO" id="GO:0005634">
    <property type="term" value="C:nucleus"/>
    <property type="evidence" value="ECO:0007669"/>
    <property type="project" value="TreeGrafter"/>
</dbReference>
<dbReference type="GeneID" id="43586120"/>
<feature type="region of interest" description="Disordered" evidence="1">
    <location>
        <begin position="403"/>
        <end position="448"/>
    </location>
</feature>
<feature type="region of interest" description="Disordered" evidence="1">
    <location>
        <begin position="57"/>
        <end position="96"/>
    </location>
</feature>
<dbReference type="InterPro" id="IPR036915">
    <property type="entry name" value="Cyclin-like_sf"/>
</dbReference>
<dbReference type="GO" id="GO:0019901">
    <property type="term" value="F:protein kinase binding"/>
    <property type="evidence" value="ECO:0007669"/>
    <property type="project" value="InterPro"/>
</dbReference>
<dbReference type="GO" id="GO:0000307">
    <property type="term" value="C:cyclin-dependent protein kinase holoenzyme complex"/>
    <property type="evidence" value="ECO:0007669"/>
    <property type="project" value="TreeGrafter"/>
</dbReference>
<sequence length="713" mass="77817">MCSEYASSSRLFLPTTPPTLHFDQVSIVDGSVSEQETILESPSDPLSHGLLPNRVFGDQSSKPFELDTNCSSRRAEKRRASSIFGPPSSTPGGRSRKRIKMNMNMAEAGSMAALPGIQTPLATYVAQMVVWLWYGDFQNQSQSLSASPNLNTPPIPNSPFDVMIDPPPRVTPLMVHPSPQFSKFVARLLQVTMVSHSVTVIALLYIYRLKMNNQFFSTPGSEQRPFVAGLMLGNKYLDDNTYTNATWAELTSMPLPEINKMETELLNGLEYRLGVDISEYQRWKTLLDEFMTSRGPGGAAGRHARQLSAGKNQQVPRLLTTPIAMAPSSSRARSASPPRYAPSVQGSYVFPTVYDNQRKYSAADVYPPYPNPPATAYSNFTQSIPSSQRLPSNVPVVRARPPALTHQASNSSLNRSTSLNREYSRSSQAGESRRGSAGHIYETPMDPNPMSTELPNSYGQMVVGRQGEWDGGRALLAPYEFQAQPQLVPPEHLMFYSLAAAPHPGVDGAPRKAILRYQDPSHPFMFPSAPNPNYAATPSYTLAPSTTYGYEDVNMSDASTSPMTLYPSSVYEMPQMAHGGPSIPTPHTHYDPYNVSVFSPMHADPEPAQFANAGPPGYVYHPPNNMAWQPSYAVMPPATARPNGLGIDMGMNGASTSVSPAVSAGPNMNRWSLGSEEGLVGLRSARSGAGGLMWAQNGSRSEWSSPMVKYEQV</sequence>
<evidence type="ECO:0000256" key="1">
    <source>
        <dbReference type="SAM" id="MobiDB-lite"/>
    </source>
</evidence>
<dbReference type="Gene3D" id="1.10.472.10">
    <property type="entry name" value="Cyclin-like"/>
    <property type="match status" value="1"/>
</dbReference>
<dbReference type="KEGG" id="ksn:43586120"/>
<reference evidence="2" key="1">
    <citation type="submission" date="2017-08" db="EMBL/GenBank/DDBJ databases">
        <authorList>
            <person name="Cuomo C."/>
            <person name="Billmyre B."/>
            <person name="Heitman J."/>
        </authorList>
    </citation>
    <scope>NUCLEOTIDE SEQUENCE</scope>
    <source>
        <strain evidence="2">CBS 12478</strain>
    </source>
</reference>
<keyword evidence="3" id="KW-1185">Reference proteome</keyword>
<protein>
    <submittedName>
        <fullName evidence="2">Uncharacterized protein</fullName>
    </submittedName>
</protein>
<dbReference type="AlphaFoldDB" id="A0A5M6CC14"/>
<dbReference type="Pfam" id="PF08613">
    <property type="entry name" value="Cyclin"/>
    <property type="match status" value="1"/>
</dbReference>
<dbReference type="SUPFAM" id="SSF47954">
    <property type="entry name" value="Cyclin-like"/>
    <property type="match status" value="1"/>
</dbReference>
<dbReference type="EMBL" id="CP144063">
    <property type="protein sequence ID" value="WWD22435.1"/>
    <property type="molecule type" value="Genomic_DNA"/>
</dbReference>
<reference evidence="2" key="2">
    <citation type="submission" date="2024-01" db="EMBL/GenBank/DDBJ databases">
        <title>Comparative genomics of Cryptococcus and Kwoniella reveals pathogenesis evolution and contrasting modes of karyotype evolution via chromosome fusion or intercentromeric recombination.</title>
        <authorList>
            <person name="Coelho M.A."/>
            <person name="David-Palma M."/>
            <person name="Shea T."/>
            <person name="Bowers K."/>
            <person name="McGinley-Smith S."/>
            <person name="Mohammad A.W."/>
            <person name="Gnirke A."/>
            <person name="Yurkov A.M."/>
            <person name="Nowrousian M."/>
            <person name="Sun S."/>
            <person name="Cuomo C.A."/>
            <person name="Heitman J."/>
        </authorList>
    </citation>
    <scope>NUCLEOTIDE SEQUENCE</scope>
    <source>
        <strain evidence="2">CBS 12478</strain>
    </source>
</reference>
<dbReference type="CDD" id="cd20557">
    <property type="entry name" value="CYCLIN_ScPCL1-like"/>
    <property type="match status" value="1"/>
</dbReference>